<evidence type="ECO:0000259" key="4">
    <source>
        <dbReference type="Pfam" id="PF12012"/>
    </source>
</evidence>
<sequence length="95" mass="10997">MEDISKTNNGGLSHLRIKRKVVRAYKNLTNVERCPVELYNKIQISDNAFYLRALPKPKGDVWYYNKAMGRETLGNVVKNIMRRAGFEGHFTNHSL</sequence>
<keyword evidence="2" id="KW-0597">Phosphoprotein</keyword>
<keyword evidence="3" id="KW-0832">Ubl conjugation</keyword>
<feature type="domain" description="ZMYM2-like/QRICH1 C-terminal" evidence="4">
    <location>
        <begin position="19"/>
        <end position="81"/>
    </location>
</feature>
<protein>
    <recommendedName>
        <fullName evidence="4">ZMYM2-like/QRICH1 C-terminal domain-containing protein</fullName>
    </recommendedName>
</protein>
<dbReference type="Proteomes" id="UP001159428">
    <property type="component" value="Unassembled WGS sequence"/>
</dbReference>
<accession>A0AAU9W9Y8</accession>
<dbReference type="InterPro" id="IPR021893">
    <property type="entry name" value="ZMYM2-like_C"/>
</dbReference>
<keyword evidence="6" id="KW-1185">Reference proteome</keyword>
<evidence type="ECO:0000256" key="2">
    <source>
        <dbReference type="ARBA" id="ARBA00022553"/>
    </source>
</evidence>
<dbReference type="Pfam" id="PF12012">
    <property type="entry name" value="DUF3504"/>
    <property type="match status" value="1"/>
</dbReference>
<proteinExistence type="predicted"/>
<name>A0AAU9W9Y8_9CNID</name>
<dbReference type="EMBL" id="CALNXJ010000010">
    <property type="protein sequence ID" value="CAH3107103.1"/>
    <property type="molecule type" value="Genomic_DNA"/>
</dbReference>
<dbReference type="AlphaFoldDB" id="A0AAU9W9Y8"/>
<evidence type="ECO:0000256" key="3">
    <source>
        <dbReference type="ARBA" id="ARBA00022843"/>
    </source>
</evidence>
<gene>
    <name evidence="5" type="ORF">PMEA_00001849</name>
</gene>
<evidence type="ECO:0000256" key="1">
    <source>
        <dbReference type="ARBA" id="ARBA00022499"/>
    </source>
</evidence>
<organism evidence="5 6">
    <name type="scientific">Pocillopora meandrina</name>
    <dbReference type="NCBI Taxonomy" id="46732"/>
    <lineage>
        <taxon>Eukaryota</taxon>
        <taxon>Metazoa</taxon>
        <taxon>Cnidaria</taxon>
        <taxon>Anthozoa</taxon>
        <taxon>Hexacorallia</taxon>
        <taxon>Scleractinia</taxon>
        <taxon>Astrocoeniina</taxon>
        <taxon>Pocilloporidae</taxon>
        <taxon>Pocillopora</taxon>
    </lineage>
</organism>
<evidence type="ECO:0000313" key="6">
    <source>
        <dbReference type="Proteomes" id="UP001159428"/>
    </source>
</evidence>
<reference evidence="5 6" key="1">
    <citation type="submission" date="2022-05" db="EMBL/GenBank/DDBJ databases">
        <authorList>
            <consortium name="Genoscope - CEA"/>
            <person name="William W."/>
        </authorList>
    </citation>
    <scope>NUCLEOTIDE SEQUENCE [LARGE SCALE GENOMIC DNA]</scope>
</reference>
<keyword evidence="1" id="KW-1017">Isopeptide bond</keyword>
<comment type="caution">
    <text evidence="5">The sequence shown here is derived from an EMBL/GenBank/DDBJ whole genome shotgun (WGS) entry which is preliminary data.</text>
</comment>
<evidence type="ECO:0000313" key="5">
    <source>
        <dbReference type="EMBL" id="CAH3107103.1"/>
    </source>
</evidence>